<dbReference type="OrthoDB" id="3873386at2759"/>
<keyword evidence="3" id="KW-1185">Reference proteome</keyword>
<feature type="region of interest" description="Disordered" evidence="1">
    <location>
        <begin position="29"/>
        <end position="104"/>
    </location>
</feature>
<feature type="compositionally biased region" description="Basic and acidic residues" evidence="1">
    <location>
        <begin position="29"/>
        <end position="38"/>
    </location>
</feature>
<organism evidence="2 3">
    <name type="scientific">Venturia effusa</name>
    <dbReference type="NCBI Taxonomy" id="50376"/>
    <lineage>
        <taxon>Eukaryota</taxon>
        <taxon>Fungi</taxon>
        <taxon>Dikarya</taxon>
        <taxon>Ascomycota</taxon>
        <taxon>Pezizomycotina</taxon>
        <taxon>Dothideomycetes</taxon>
        <taxon>Pleosporomycetidae</taxon>
        <taxon>Venturiales</taxon>
        <taxon>Venturiaceae</taxon>
        <taxon>Venturia</taxon>
    </lineage>
</organism>
<name>A0A517L689_9PEZI</name>
<protein>
    <submittedName>
        <fullName evidence="2">Uncharacterized protein</fullName>
    </submittedName>
</protein>
<evidence type="ECO:0000256" key="1">
    <source>
        <dbReference type="SAM" id="MobiDB-lite"/>
    </source>
</evidence>
<dbReference type="Proteomes" id="UP000316270">
    <property type="component" value="Chromosome 5"/>
</dbReference>
<feature type="region of interest" description="Disordered" evidence="1">
    <location>
        <begin position="1"/>
        <end position="20"/>
    </location>
</feature>
<proteinExistence type="predicted"/>
<sequence>MSGKSIATKADSEMRDVLDNLPLPASILESRESSRDLRASLPVPTHAPNHVPQTSSTGTPSHVFGNLPFRPNPKRKADHDDTIEPQRKVSRTEPEDPFKDMPAPNTYSETYPFDGVTSKKEWKEMMYKLRAAGAFPTTYDMKLLLGVYDVIRNHDFNSHKDMDEDVVMVIVCSGFDRYNTVCGDHIQMRFCVFVIIMNKALLGLQMSHLEECFLRAWFEAYAIQHQFHWRLEYVRAWIADKKTYLPRLCGRKKKEAFIRFQGRLNLDLHASIQGKGVQVSQAVEAYKLCFGRDFLKIYDAAHHLQTGIRRRYVVPWIPPVTTECPNPGKFVVTQDFYDQTCGDDAYKYHARSSADLVKDIEDAFNRLAIDAQAPVMITSEIAFAPDALKTYIARPGTSHTLTPRERILRVKPILRGSHLAHGYTNVPAASKHELTLDLFRQLVQDMEECRKIIAAKLESANSDKLDSTMKAIKKIKKALKPDIEADMWHRIKYTSVGADIHECMRQVYKFVSNTGRIWVETKHPIGGKAEKFSQEMLELSEVKTKKPSAQGW</sequence>
<dbReference type="EMBL" id="CP042189">
    <property type="protein sequence ID" value="QDS71156.1"/>
    <property type="molecule type" value="Genomic_DNA"/>
</dbReference>
<accession>A0A517L689</accession>
<dbReference type="AlphaFoldDB" id="A0A517L689"/>
<feature type="compositionally biased region" description="Polar residues" evidence="1">
    <location>
        <begin position="51"/>
        <end position="60"/>
    </location>
</feature>
<reference evidence="2 3" key="1">
    <citation type="submission" date="2019-07" db="EMBL/GenBank/DDBJ databases">
        <title>Finished genome of Venturia effusa.</title>
        <authorList>
            <person name="Young C.A."/>
            <person name="Cox M.P."/>
            <person name="Ganley A.R.D."/>
            <person name="David W.J."/>
        </authorList>
    </citation>
    <scope>NUCLEOTIDE SEQUENCE [LARGE SCALE GENOMIC DNA]</scope>
    <source>
        <strain evidence="3">albino</strain>
    </source>
</reference>
<gene>
    <name evidence="2" type="ORF">FKW77_010019</name>
</gene>
<feature type="compositionally biased region" description="Basic and acidic residues" evidence="1">
    <location>
        <begin position="75"/>
        <end position="99"/>
    </location>
</feature>
<evidence type="ECO:0000313" key="2">
    <source>
        <dbReference type="EMBL" id="QDS71156.1"/>
    </source>
</evidence>
<evidence type="ECO:0000313" key="3">
    <source>
        <dbReference type="Proteomes" id="UP000316270"/>
    </source>
</evidence>